<evidence type="ECO:0000313" key="4">
    <source>
        <dbReference type="Proteomes" id="UP000634136"/>
    </source>
</evidence>
<dbReference type="EMBL" id="JAAIUW010000006">
    <property type="protein sequence ID" value="KAF7825234.1"/>
    <property type="molecule type" value="Genomic_DNA"/>
</dbReference>
<comment type="caution">
    <text evidence="3">The sequence shown here is derived from an EMBL/GenBank/DDBJ whole genome shotgun (WGS) entry which is preliminary data.</text>
</comment>
<proteinExistence type="predicted"/>
<keyword evidence="3" id="KW-0808">Transferase</keyword>
<evidence type="ECO:0000313" key="3">
    <source>
        <dbReference type="EMBL" id="KAF7825234.1"/>
    </source>
</evidence>
<dbReference type="GO" id="GO:0016301">
    <property type="term" value="F:kinase activity"/>
    <property type="evidence" value="ECO:0007669"/>
    <property type="project" value="UniProtKB-KW"/>
</dbReference>
<feature type="domain" description="Retrotransposon gag" evidence="2">
    <location>
        <begin position="307"/>
        <end position="378"/>
    </location>
</feature>
<dbReference type="OrthoDB" id="1435174at2759"/>
<feature type="region of interest" description="Disordered" evidence="1">
    <location>
        <begin position="223"/>
        <end position="260"/>
    </location>
</feature>
<gene>
    <name evidence="3" type="ORF">G2W53_016398</name>
</gene>
<reference evidence="3" key="1">
    <citation type="submission" date="2020-09" db="EMBL/GenBank/DDBJ databases">
        <title>Genome-Enabled Discovery of Anthraquinone Biosynthesis in Senna tora.</title>
        <authorList>
            <person name="Kang S.-H."/>
            <person name="Pandey R.P."/>
            <person name="Lee C.-M."/>
            <person name="Sim J.-S."/>
            <person name="Jeong J.-T."/>
            <person name="Choi B.-S."/>
            <person name="Jung M."/>
            <person name="Ginzburg D."/>
            <person name="Zhao K."/>
            <person name="Won S.Y."/>
            <person name="Oh T.-J."/>
            <person name="Yu Y."/>
            <person name="Kim N.-H."/>
            <person name="Lee O.R."/>
            <person name="Lee T.-H."/>
            <person name="Bashyal P."/>
            <person name="Kim T.-S."/>
            <person name="Lee W.-H."/>
            <person name="Kawkins C."/>
            <person name="Kim C.-K."/>
            <person name="Kim J.S."/>
            <person name="Ahn B.O."/>
            <person name="Rhee S.Y."/>
            <person name="Sohng J.K."/>
        </authorList>
    </citation>
    <scope>NUCLEOTIDE SEQUENCE</scope>
    <source>
        <tissue evidence="3">Leaf</tissue>
    </source>
</reference>
<name>A0A834TPC3_9FABA</name>
<keyword evidence="3" id="KW-0418">Kinase</keyword>
<dbReference type="InterPro" id="IPR005162">
    <property type="entry name" value="Retrotrans_gag_dom"/>
</dbReference>
<feature type="compositionally biased region" description="Basic and acidic residues" evidence="1">
    <location>
        <begin position="225"/>
        <end position="260"/>
    </location>
</feature>
<dbReference type="AlphaFoldDB" id="A0A834TPC3"/>
<keyword evidence="4" id="KW-1185">Reference proteome</keyword>
<accession>A0A834TPC3</accession>
<sequence>MSNNNCSLRDSHIVPSFAGPPSLLLMGCQHCSLKICAASSVPSVPFGFSSVASGTSSPSPSLFGSSSSAAAAASSPFGASSGPSISGASVFGSSAPFLFESSVVSSCTAPAFVWRGSYNSISCFIRPKSKSNSSRVEEAHLSFVVLVVSTSASAAPATSISSTTVGQTSSTLVVASTIGFLIYLAVFTVENHFDCWYFSDYCTKITIRDHRKDYGGGVLSGNKESLGRMEKGAGKDREDQQSEGSGSHEEENNWEQRVEDLNGKEGGKYRKLEIPLFDGDEAIGWFFKVERYFSLNQMQEGEKLEAVAVCMEGKVLNWLQWLETRMNIQSWSEFKKELLCRFHKSQQGNNYEMLMALKQEGTVAEYREQFELLSAPLKEAPKRCS</sequence>
<organism evidence="3 4">
    <name type="scientific">Senna tora</name>
    <dbReference type="NCBI Taxonomy" id="362788"/>
    <lineage>
        <taxon>Eukaryota</taxon>
        <taxon>Viridiplantae</taxon>
        <taxon>Streptophyta</taxon>
        <taxon>Embryophyta</taxon>
        <taxon>Tracheophyta</taxon>
        <taxon>Spermatophyta</taxon>
        <taxon>Magnoliopsida</taxon>
        <taxon>eudicotyledons</taxon>
        <taxon>Gunneridae</taxon>
        <taxon>Pentapetalae</taxon>
        <taxon>rosids</taxon>
        <taxon>fabids</taxon>
        <taxon>Fabales</taxon>
        <taxon>Fabaceae</taxon>
        <taxon>Caesalpinioideae</taxon>
        <taxon>Cassia clade</taxon>
        <taxon>Senna</taxon>
    </lineage>
</organism>
<evidence type="ECO:0000256" key="1">
    <source>
        <dbReference type="SAM" id="MobiDB-lite"/>
    </source>
</evidence>
<evidence type="ECO:0000259" key="2">
    <source>
        <dbReference type="Pfam" id="PF03732"/>
    </source>
</evidence>
<dbReference type="Pfam" id="PF03732">
    <property type="entry name" value="Retrotrans_gag"/>
    <property type="match status" value="1"/>
</dbReference>
<dbReference type="Proteomes" id="UP000634136">
    <property type="component" value="Unassembled WGS sequence"/>
</dbReference>
<protein>
    <submittedName>
        <fullName evidence="3">1-phosphatidylinositol-3-phosphate 5-kinase</fullName>
    </submittedName>
</protein>